<dbReference type="GO" id="GO:0009897">
    <property type="term" value="C:external side of plasma membrane"/>
    <property type="evidence" value="ECO:0007669"/>
    <property type="project" value="TreeGrafter"/>
</dbReference>
<keyword evidence="5" id="KW-0472">Membrane</keyword>
<dbReference type="InterPro" id="IPR036116">
    <property type="entry name" value="FN3_sf"/>
</dbReference>
<keyword evidence="4" id="KW-1133">Transmembrane helix</keyword>
<gene>
    <name evidence="10" type="ORF">Q8A67_007845</name>
</gene>
<dbReference type="SUPFAM" id="SSF48726">
    <property type="entry name" value="Immunoglobulin"/>
    <property type="match status" value="1"/>
</dbReference>
<evidence type="ECO:0000313" key="11">
    <source>
        <dbReference type="Proteomes" id="UP001187343"/>
    </source>
</evidence>
<dbReference type="PANTHER" id="PTHR23037">
    <property type="entry name" value="CYTOKINE RECEPTOR"/>
    <property type="match status" value="1"/>
</dbReference>
<evidence type="ECO:0000256" key="7">
    <source>
        <dbReference type="ARBA" id="ARBA00023170"/>
    </source>
</evidence>
<dbReference type="InterPro" id="IPR013783">
    <property type="entry name" value="Ig-like_fold"/>
</dbReference>
<dbReference type="InterPro" id="IPR003530">
    <property type="entry name" value="Hematopoietin_rcpt_L_F3_CS"/>
</dbReference>
<dbReference type="CDD" id="cd00063">
    <property type="entry name" value="FN3"/>
    <property type="match status" value="1"/>
</dbReference>
<sequence length="594" mass="67328">MRIRSTLKFLFGVLAAIKVQSAPEELCPRQEPLPGVLVLKLGSNVVFGCRGDITVDGVPLASASVVNKKYRNKQTEDITVRWTSQRGYTNSTQLTSMKGNATTGTYQKTEAKGDTTVTIKPPVTMNKEKSTSRRVLRAVTQTTGQEKQVFGITMGTDYQDDYEDYDYEEERSRVTRGIKKRTRWILNGRKVHAGVERGGILRRPHLTRADSGNYTCYRGERLISTFRISVAVPPETPVVYCYKKFHTSKVRCDWTSKNPVTPQPVCYLLLKKGLSDNVTRVPCSFSLSRSRCWCAFHVQEGDKALHIAKLCVSNTAGNATSNHISFNLHDIIKPDPPTRVVVRSVEGQQHILKVYWSYPSSWKHGYYALQFELRYRPQLKEQYQLVEIEEIMDREVSWTIYDALPHTQYEIQLRAKDEFVGLWSDWTDTVYAFTWAAPKTTTTPERITLEPLEMFPEGSGGSGEDPGVEAIDGADIEYATAWLCVSVVLGLCFPVVFTMLTVCLLRNRLHFMSRIGKQTLPFAFLLHSPRPLPDPAPSEQLPEEGKSLMSTPKHSQQHFLPVQQEEQEGIHLHNMDYFLSPGTEGVPLTINRHE</sequence>
<keyword evidence="3" id="KW-0732">Signal</keyword>
<protein>
    <submittedName>
        <fullName evidence="10">Uncharacterized protein</fullName>
    </submittedName>
</protein>
<evidence type="ECO:0000256" key="6">
    <source>
        <dbReference type="ARBA" id="ARBA00023157"/>
    </source>
</evidence>
<dbReference type="InterPro" id="IPR003961">
    <property type="entry name" value="FN3_dom"/>
</dbReference>
<dbReference type="GO" id="GO:0016064">
    <property type="term" value="P:immunoglobulin mediated immune response"/>
    <property type="evidence" value="ECO:0007669"/>
    <property type="project" value="TreeGrafter"/>
</dbReference>
<dbReference type="InterPro" id="IPR036179">
    <property type="entry name" value="Ig-like_dom_sf"/>
</dbReference>
<reference evidence="10" key="1">
    <citation type="submission" date="2023-08" db="EMBL/GenBank/DDBJ databases">
        <title>Chromosome-level Genome Assembly of mud carp (Cirrhinus molitorella).</title>
        <authorList>
            <person name="Liu H."/>
        </authorList>
    </citation>
    <scope>NUCLEOTIDE SEQUENCE</scope>
    <source>
        <strain evidence="10">Prfri</strain>
        <tissue evidence="10">Muscle</tissue>
    </source>
</reference>
<name>A0AA88U0P0_9TELE</name>
<keyword evidence="11" id="KW-1185">Reference proteome</keyword>
<keyword evidence="8" id="KW-0325">Glycoprotein</keyword>
<accession>A0AA88U0P0</accession>
<evidence type="ECO:0000256" key="5">
    <source>
        <dbReference type="ARBA" id="ARBA00023136"/>
    </source>
</evidence>
<dbReference type="InterPro" id="IPR015321">
    <property type="entry name" value="TypeI_recpt_CBD"/>
</dbReference>
<dbReference type="PANTHER" id="PTHR23037:SF22">
    <property type="entry name" value="CYTOKINE RECEPTOR COMMON SUBUNIT BETA"/>
    <property type="match status" value="1"/>
</dbReference>
<evidence type="ECO:0000256" key="2">
    <source>
        <dbReference type="ARBA" id="ARBA00022692"/>
    </source>
</evidence>
<dbReference type="EMBL" id="JAUYZG010000007">
    <property type="protein sequence ID" value="KAK2903132.1"/>
    <property type="molecule type" value="Genomic_DNA"/>
</dbReference>
<keyword evidence="9" id="KW-0393">Immunoglobulin domain</keyword>
<evidence type="ECO:0000256" key="9">
    <source>
        <dbReference type="ARBA" id="ARBA00023319"/>
    </source>
</evidence>
<dbReference type="GO" id="GO:0004896">
    <property type="term" value="F:cytokine receptor activity"/>
    <property type="evidence" value="ECO:0007669"/>
    <property type="project" value="InterPro"/>
</dbReference>
<evidence type="ECO:0000256" key="1">
    <source>
        <dbReference type="ARBA" id="ARBA00004479"/>
    </source>
</evidence>
<dbReference type="AlphaFoldDB" id="A0AA88U0P0"/>
<dbReference type="Gene3D" id="2.60.40.10">
    <property type="entry name" value="Immunoglobulins"/>
    <property type="match status" value="2"/>
</dbReference>
<dbReference type="PROSITE" id="PS50853">
    <property type="entry name" value="FN3"/>
    <property type="match status" value="1"/>
</dbReference>
<dbReference type="Pfam" id="PF09240">
    <property type="entry name" value="IL6Ra-bind"/>
    <property type="match status" value="1"/>
</dbReference>
<comment type="caution">
    <text evidence="10">The sequence shown here is derived from an EMBL/GenBank/DDBJ whole genome shotgun (WGS) entry which is preliminary data.</text>
</comment>
<proteinExistence type="predicted"/>
<keyword evidence="6" id="KW-1015">Disulfide bond</keyword>
<evidence type="ECO:0000256" key="3">
    <source>
        <dbReference type="ARBA" id="ARBA00022729"/>
    </source>
</evidence>
<keyword evidence="2" id="KW-0812">Transmembrane</keyword>
<organism evidence="10 11">
    <name type="scientific">Cirrhinus molitorella</name>
    <name type="common">mud carp</name>
    <dbReference type="NCBI Taxonomy" id="172907"/>
    <lineage>
        <taxon>Eukaryota</taxon>
        <taxon>Metazoa</taxon>
        <taxon>Chordata</taxon>
        <taxon>Craniata</taxon>
        <taxon>Vertebrata</taxon>
        <taxon>Euteleostomi</taxon>
        <taxon>Actinopterygii</taxon>
        <taxon>Neopterygii</taxon>
        <taxon>Teleostei</taxon>
        <taxon>Ostariophysi</taxon>
        <taxon>Cypriniformes</taxon>
        <taxon>Cyprinidae</taxon>
        <taxon>Labeoninae</taxon>
        <taxon>Labeonini</taxon>
        <taxon>Cirrhinus</taxon>
    </lineage>
</organism>
<dbReference type="SUPFAM" id="SSF49265">
    <property type="entry name" value="Fibronectin type III"/>
    <property type="match status" value="2"/>
</dbReference>
<comment type="subcellular location">
    <subcellularLocation>
        <location evidence="1">Membrane</location>
        <topology evidence="1">Single-pass type I membrane protein</topology>
    </subcellularLocation>
</comment>
<dbReference type="PROSITE" id="PS01354">
    <property type="entry name" value="HEMATOPO_REC_L_F3"/>
    <property type="match status" value="1"/>
</dbReference>
<evidence type="ECO:0000256" key="8">
    <source>
        <dbReference type="ARBA" id="ARBA00023180"/>
    </source>
</evidence>
<evidence type="ECO:0000256" key="4">
    <source>
        <dbReference type="ARBA" id="ARBA00022989"/>
    </source>
</evidence>
<keyword evidence="7" id="KW-0675">Receptor</keyword>
<dbReference type="Proteomes" id="UP001187343">
    <property type="component" value="Unassembled WGS sequence"/>
</dbReference>
<evidence type="ECO:0000313" key="10">
    <source>
        <dbReference type="EMBL" id="KAK2903132.1"/>
    </source>
</evidence>